<dbReference type="RefSeq" id="WP_090685751.1">
    <property type="nucleotide sequence ID" value="NZ_FNCJ01000007.1"/>
</dbReference>
<reference evidence="1 2" key="1">
    <citation type="submission" date="2016-10" db="EMBL/GenBank/DDBJ databases">
        <authorList>
            <person name="de Groot N.N."/>
        </authorList>
    </citation>
    <scope>NUCLEOTIDE SEQUENCE [LARGE SCALE GENOMIC DNA]</scope>
    <source>
        <strain evidence="1 2">LMG 2247</strain>
    </source>
</reference>
<evidence type="ECO:0000313" key="2">
    <source>
        <dbReference type="Proteomes" id="UP000199706"/>
    </source>
</evidence>
<accession>A0A1G7ZML7</accession>
<gene>
    <name evidence="1" type="ORF">SAMN05216466_10792</name>
</gene>
<dbReference type="OrthoDB" id="6464700at2"/>
<protein>
    <recommendedName>
        <fullName evidence="3">DUF2280 domain-containing protein</fullName>
    </recommendedName>
</protein>
<evidence type="ECO:0008006" key="3">
    <source>
        <dbReference type="Google" id="ProtNLM"/>
    </source>
</evidence>
<dbReference type="AlphaFoldDB" id="A0A1G7ZML7"/>
<sequence>MATLTEDVKAFIVQALACFDTPTQVSEAVKEEFGLELTRQQIASYDPTKKTTRGLAKKWQAIFHETRKTFLANTAAIPIANQSFRLRALQGMYEKTSRRGNYAMAAQLIEQAAKEAGGMFAARIRADDEQTPKLADPDPDV</sequence>
<dbReference type="EMBL" id="FNCJ01000007">
    <property type="protein sequence ID" value="SDH09875.1"/>
    <property type="molecule type" value="Genomic_DNA"/>
</dbReference>
<proteinExistence type="predicted"/>
<dbReference type="InterPro" id="IPR018738">
    <property type="entry name" value="DUF2280"/>
</dbReference>
<dbReference type="Pfam" id="PF10045">
    <property type="entry name" value="DUF2280"/>
    <property type="match status" value="1"/>
</dbReference>
<organism evidence="1 2">
    <name type="scientific">Paraburkholderia phenazinium</name>
    <dbReference type="NCBI Taxonomy" id="60549"/>
    <lineage>
        <taxon>Bacteria</taxon>
        <taxon>Pseudomonadati</taxon>
        <taxon>Pseudomonadota</taxon>
        <taxon>Betaproteobacteria</taxon>
        <taxon>Burkholderiales</taxon>
        <taxon>Burkholderiaceae</taxon>
        <taxon>Paraburkholderia</taxon>
    </lineage>
</organism>
<name>A0A1G7ZML7_9BURK</name>
<dbReference type="Proteomes" id="UP000199706">
    <property type="component" value="Unassembled WGS sequence"/>
</dbReference>
<evidence type="ECO:0000313" key="1">
    <source>
        <dbReference type="EMBL" id="SDH09875.1"/>
    </source>
</evidence>